<evidence type="ECO:0000256" key="5">
    <source>
        <dbReference type="ARBA" id="ARBA00022701"/>
    </source>
</evidence>
<reference evidence="10 11" key="1">
    <citation type="submission" date="2015-04" db="EMBL/GenBank/DDBJ databases">
        <authorList>
            <person name="Syromyatnikov M.Y."/>
            <person name="Popov V.N."/>
        </authorList>
    </citation>
    <scope>NUCLEOTIDE SEQUENCE [LARGE SCALE GENOMIC DNA]</scope>
    <source>
        <strain evidence="10">WF-38-12</strain>
    </source>
</reference>
<protein>
    <submittedName>
        <fullName evidence="10">Protein STU1</fullName>
    </submittedName>
</protein>
<dbReference type="Proteomes" id="UP000054383">
    <property type="component" value="Unassembled WGS sequence"/>
</dbReference>
<keyword evidence="4" id="KW-0132">Cell division</keyword>
<feature type="compositionally biased region" description="Basic and acidic residues" evidence="8">
    <location>
        <begin position="949"/>
        <end position="964"/>
    </location>
</feature>
<feature type="compositionally biased region" description="Polar residues" evidence="8">
    <location>
        <begin position="259"/>
        <end position="270"/>
    </location>
</feature>
<dbReference type="Pfam" id="PF12348">
    <property type="entry name" value="CLASP_N"/>
    <property type="match status" value="2"/>
</dbReference>
<feature type="region of interest" description="Disordered" evidence="8">
    <location>
        <begin position="226"/>
        <end position="276"/>
    </location>
</feature>
<feature type="domain" description="TOG" evidence="9">
    <location>
        <begin position="316"/>
        <end position="560"/>
    </location>
</feature>
<dbReference type="InterPro" id="IPR011989">
    <property type="entry name" value="ARM-like"/>
</dbReference>
<feature type="region of interest" description="Disordered" evidence="8">
    <location>
        <begin position="801"/>
        <end position="860"/>
    </location>
</feature>
<evidence type="ECO:0000256" key="7">
    <source>
        <dbReference type="ARBA" id="ARBA00024889"/>
    </source>
</evidence>
<dbReference type="AlphaFoldDB" id="A0A0U1M2W1"/>
<dbReference type="GO" id="GO:1990023">
    <property type="term" value="C:mitotic spindle midzone"/>
    <property type="evidence" value="ECO:0007669"/>
    <property type="project" value="TreeGrafter"/>
</dbReference>
<evidence type="ECO:0000313" key="10">
    <source>
        <dbReference type="EMBL" id="CRG89722.1"/>
    </source>
</evidence>
<evidence type="ECO:0000259" key="9">
    <source>
        <dbReference type="SMART" id="SM01349"/>
    </source>
</evidence>
<dbReference type="SUPFAM" id="SSF48371">
    <property type="entry name" value="ARM repeat"/>
    <property type="match status" value="1"/>
</dbReference>
<evidence type="ECO:0000256" key="2">
    <source>
        <dbReference type="ARBA" id="ARBA00009549"/>
    </source>
</evidence>
<organism evidence="10 11">
    <name type="scientific">Talaromyces islandicus</name>
    <name type="common">Penicillium islandicum</name>
    <dbReference type="NCBI Taxonomy" id="28573"/>
    <lineage>
        <taxon>Eukaryota</taxon>
        <taxon>Fungi</taxon>
        <taxon>Dikarya</taxon>
        <taxon>Ascomycota</taxon>
        <taxon>Pezizomycotina</taxon>
        <taxon>Eurotiomycetes</taxon>
        <taxon>Eurotiomycetidae</taxon>
        <taxon>Eurotiales</taxon>
        <taxon>Trichocomaceae</taxon>
        <taxon>Talaromyces</taxon>
        <taxon>Talaromyces sect. Islandici</taxon>
    </lineage>
</organism>
<dbReference type="GO" id="GO:0008017">
    <property type="term" value="F:microtubule binding"/>
    <property type="evidence" value="ECO:0007669"/>
    <property type="project" value="TreeGrafter"/>
</dbReference>
<feature type="compositionally biased region" description="Polar residues" evidence="8">
    <location>
        <begin position="801"/>
        <end position="810"/>
    </location>
</feature>
<evidence type="ECO:0000256" key="6">
    <source>
        <dbReference type="ARBA" id="ARBA00022776"/>
    </source>
</evidence>
<evidence type="ECO:0000256" key="4">
    <source>
        <dbReference type="ARBA" id="ARBA00022618"/>
    </source>
</evidence>
<dbReference type="GO" id="GO:0090307">
    <property type="term" value="P:mitotic spindle assembly"/>
    <property type="evidence" value="ECO:0007669"/>
    <property type="project" value="TreeGrafter"/>
</dbReference>
<dbReference type="OMA" id="GNAPHDF"/>
<comment type="subunit">
    <text evidence="3">Interacts with microtubules.</text>
</comment>
<proteinExistence type="inferred from homology"/>
<dbReference type="PANTHER" id="PTHR21567">
    <property type="entry name" value="CLASP"/>
    <property type="match status" value="1"/>
</dbReference>
<feature type="compositionally biased region" description="Basic and acidic residues" evidence="8">
    <location>
        <begin position="226"/>
        <end position="240"/>
    </location>
</feature>
<evidence type="ECO:0000256" key="3">
    <source>
        <dbReference type="ARBA" id="ARBA00011375"/>
    </source>
</evidence>
<feature type="compositionally biased region" description="Low complexity" evidence="8">
    <location>
        <begin position="586"/>
        <end position="604"/>
    </location>
</feature>
<keyword evidence="5" id="KW-0493">Microtubule</keyword>
<dbReference type="GO" id="GO:0005876">
    <property type="term" value="C:spindle microtubule"/>
    <property type="evidence" value="ECO:0007669"/>
    <property type="project" value="TreeGrafter"/>
</dbReference>
<dbReference type="OrthoDB" id="46159at2759"/>
<dbReference type="PANTHER" id="PTHR21567:SF9">
    <property type="entry name" value="CLIP-ASSOCIATING PROTEIN"/>
    <property type="match status" value="1"/>
</dbReference>
<keyword evidence="11" id="KW-1185">Reference proteome</keyword>
<keyword evidence="6" id="KW-0498">Mitosis</keyword>
<evidence type="ECO:0000256" key="1">
    <source>
        <dbReference type="ARBA" id="ARBA00004186"/>
    </source>
</evidence>
<dbReference type="GO" id="GO:0051301">
    <property type="term" value="P:cell division"/>
    <property type="evidence" value="ECO:0007669"/>
    <property type="project" value="UniProtKB-KW"/>
</dbReference>
<dbReference type="InterPro" id="IPR024395">
    <property type="entry name" value="CLASP_N_dom"/>
</dbReference>
<comment type="subcellular location">
    <subcellularLocation>
        <location evidence="1">Cytoplasm</location>
        <location evidence="1">Cytoskeleton</location>
        <location evidence="1">Spindle</location>
    </subcellularLocation>
</comment>
<dbReference type="EMBL" id="CVMT01000006">
    <property type="protein sequence ID" value="CRG89722.1"/>
    <property type="molecule type" value="Genomic_DNA"/>
</dbReference>
<accession>A0A0U1M2W1</accession>
<dbReference type="InterPro" id="IPR034085">
    <property type="entry name" value="TOG"/>
</dbReference>
<gene>
    <name evidence="10" type="ORF">PISL3812_06761</name>
</gene>
<feature type="domain" description="TOG" evidence="9">
    <location>
        <begin position="1"/>
        <end position="229"/>
    </location>
</feature>
<dbReference type="GO" id="GO:0005881">
    <property type="term" value="C:cytoplasmic microtubule"/>
    <property type="evidence" value="ECO:0007669"/>
    <property type="project" value="TreeGrafter"/>
</dbReference>
<dbReference type="Gene3D" id="1.25.10.10">
    <property type="entry name" value="Leucine-rich Repeat Variant"/>
    <property type="match status" value="2"/>
</dbReference>
<sequence>MESRASEVLVALKNPNASVDAKVAAVTNLKSDIKQKNVPEAAVPPIFDSLRLAISAQHSSLSSAGFSTLGHLLKRLYIQEFHNLIAFHARQLYPVCLERLGDHKERLRSQAAQAFTDLWPAAPQDVEQHVLGVALVGKSPRAKEMSMTWLATMTREHNILFRAHVPSLVTALEDADSGVRETAKTTVIEIFQSAPSRAKSDLKKQLSENGVRKSIVSAILSSLGLSDHDPMSSSRSETRRPGSSLAVSRHRDDPPRPNSVLSARPQSRVGNSREDLGSATLKVDKFSAGLSHSVSTDSLAASASAAVEDENIEPLDVDSNRDIDDMFRNMSYHFEGRESEQNWIPREKSIETLRRLVRGNAPHSFSQHFIAGIKNLLDGILKVANSLRTTLSTAGCLLIQDIARVCGPGIDHMVEMLLQNMIKLCAGMKKISAQNANATVDIIIQNVTYVPRILQHVWFACQDKNTQPRQYATGWLNTLLNKQARHKSSIEHGGGLDVVEKCIKRGLADANPGVRESMRATFWTFYQLWPDRADDIMSTLDNKSKSLLEKDPNNPNGTNTESRSRPGLSNNTSTANHRPTLKETIAAQKRAAAAKSAPSRPESAQSSYAEARPTRPPSRTPASKPTGSVRTIPTGAHLSSLSSAPMRPGAKPRRPEIARPATADPYSDRRPPSAASHHKTFSPDVSPVRTRAKTPTAKSPGRPKSRAGGAPTPVNTAKSKPKRLDIASLKSNDPRALAGPKSDPEDIVQAPLIADELFQPHSHEGSHAVEHTIVDTDDFAHEPMSAAATENVTAPVENQPFINPANQGTPSGMHISHSRETSLESRGVPSAIASPNARHSRHSSEDHHSKIPSPVAPRSVNYNDARLVGLRVYEDPEAQKSVDEIPSQNEEPHQPVLEEIPVNEPNTSAPRDKKQTTLSPKPSPNAHVDSAIPVDGSENGHRAWGKIGAGERRRSISPRSKDLTKAKDMIDKGIARIRAKALDVHGYRKLQGLIKYHGAIFTDQSKYNEMLVALLDALETASDEKRSSASRSMDLKTQILVTIRLMSAYNEEYFAVYHPRVMTSLLNTRKQYELTTNHIVSGLEETAEDIVSSCQPQGVMDAVLDLVEAEQNDEEGYRAITMGIYVLSGLLQRLNKYQKKLSDAEVARLGRFGNVSLSQPQPDVRRAVTGFCVELHEMMHDEEAFWRMINSAGNDHRNLLTYFIAKKSSEELRS</sequence>
<feature type="region of interest" description="Disordered" evidence="8">
    <location>
        <begin position="879"/>
        <end position="964"/>
    </location>
</feature>
<evidence type="ECO:0000313" key="11">
    <source>
        <dbReference type="Proteomes" id="UP000054383"/>
    </source>
</evidence>
<dbReference type="STRING" id="28573.A0A0U1M2W1"/>
<keyword evidence="6" id="KW-0131">Cell cycle</keyword>
<evidence type="ECO:0000256" key="8">
    <source>
        <dbReference type="SAM" id="MobiDB-lite"/>
    </source>
</evidence>
<feature type="region of interest" description="Disordered" evidence="8">
    <location>
        <begin position="545"/>
        <end position="744"/>
    </location>
</feature>
<dbReference type="GO" id="GO:0005815">
    <property type="term" value="C:microtubule organizing center"/>
    <property type="evidence" value="ECO:0007669"/>
    <property type="project" value="TreeGrafter"/>
</dbReference>
<dbReference type="GO" id="GO:0060172">
    <property type="term" value="P:astral microtubule depolymerization"/>
    <property type="evidence" value="ECO:0007669"/>
    <property type="project" value="TreeGrafter"/>
</dbReference>
<dbReference type="InterPro" id="IPR016024">
    <property type="entry name" value="ARM-type_fold"/>
</dbReference>
<dbReference type="SMART" id="SM01349">
    <property type="entry name" value="TOG"/>
    <property type="match status" value="2"/>
</dbReference>
<name>A0A0U1M2W1_TALIS</name>
<comment type="similarity">
    <text evidence="2">Belongs to the CLASP family.</text>
</comment>
<comment type="function">
    <text evidence="7">Microtubule binding protein that promotes the stabilization of dynamic microtubules. Required for mitotic spindle formation.</text>
</comment>
<feature type="compositionally biased region" description="Polar residues" evidence="8">
    <location>
        <begin position="553"/>
        <end position="577"/>
    </location>
</feature>